<sequence length="607" mass="68384">MEENDNLISLYTPPTEDSDGQDEESFDENPVTRKCLLAIGKTGNGKSFTAGVFGAKNAREGNQAESLTQDTTIYDCGNGYIYIDTPGFDDSDEAKGDDETARNILREMVNFGISELVTVLWFTTPDVRAAGSYKRQARFIESLAQYHPGNVWDNTIIVMRGIDIEDDAMKGPREAAVDVARDTLRNTQKRLPGRQGQNPLNNTKTFQIWLYENLREKSPYKKGNYTSDELNECCIYKKSEPERILAKYKELMTGHEDHLLDLVFKGAQCSKCPENSDPRLADPKCHSRPKMIHIEKVKKIHLDKVVKKHVGNTTTYHPGQLIAEHRDKAPTKKHRSGAARRHIGRVAKHPGGTMRIHPGRLEKFHPDPVSIHTRECIADEIFDILDVFFGAAILEVQGVKKNIYVVTNLPLVRLSMNVVIKFIRAKAAKKFLNAVIDQVDSVTKDTRAVVKLNHVNNATTAVTPQEGHRDVKKYSRAAVDREQDREDPNSTGCLELWDCCGYRPNNLGCKEKYDCCGTLQHCQRKYECCGLDQREEGCADYYKCCDRSTRSDGCQVVYACCEGEINSPGCSEVCLECGENRSEAEGCSEYQQHDFGPNVKEPIRLWA</sequence>
<protein>
    <submittedName>
        <fullName evidence="1">10578_t:CDS:1</fullName>
    </submittedName>
</protein>
<proteinExistence type="predicted"/>
<accession>A0ACA9NLW8</accession>
<evidence type="ECO:0000313" key="1">
    <source>
        <dbReference type="EMBL" id="CAG8665297.1"/>
    </source>
</evidence>
<evidence type="ECO:0000313" key="2">
    <source>
        <dbReference type="Proteomes" id="UP000789366"/>
    </source>
</evidence>
<dbReference type="EMBL" id="CAJVPW010015831">
    <property type="protein sequence ID" value="CAG8665297.1"/>
    <property type="molecule type" value="Genomic_DNA"/>
</dbReference>
<dbReference type="Proteomes" id="UP000789366">
    <property type="component" value="Unassembled WGS sequence"/>
</dbReference>
<name>A0ACA9NLW8_9GLOM</name>
<gene>
    <name evidence="1" type="ORF">SPELUC_LOCUS9437</name>
</gene>
<keyword evidence="2" id="KW-1185">Reference proteome</keyword>
<reference evidence="1" key="1">
    <citation type="submission" date="2021-06" db="EMBL/GenBank/DDBJ databases">
        <authorList>
            <person name="Kallberg Y."/>
            <person name="Tangrot J."/>
            <person name="Rosling A."/>
        </authorList>
    </citation>
    <scope>NUCLEOTIDE SEQUENCE</scope>
    <source>
        <strain evidence="1">28 12/20/2015</strain>
    </source>
</reference>
<organism evidence="1 2">
    <name type="scientific">Cetraspora pellucida</name>
    <dbReference type="NCBI Taxonomy" id="1433469"/>
    <lineage>
        <taxon>Eukaryota</taxon>
        <taxon>Fungi</taxon>
        <taxon>Fungi incertae sedis</taxon>
        <taxon>Mucoromycota</taxon>
        <taxon>Glomeromycotina</taxon>
        <taxon>Glomeromycetes</taxon>
        <taxon>Diversisporales</taxon>
        <taxon>Gigasporaceae</taxon>
        <taxon>Cetraspora</taxon>
    </lineage>
</organism>
<comment type="caution">
    <text evidence="1">The sequence shown here is derived from an EMBL/GenBank/DDBJ whole genome shotgun (WGS) entry which is preliminary data.</text>
</comment>